<gene>
    <name evidence="1" type="ORF">SAMN05444410_10754</name>
</gene>
<keyword evidence="2" id="KW-1185">Reference proteome</keyword>
<dbReference type="SUPFAM" id="SSF56935">
    <property type="entry name" value="Porins"/>
    <property type="match status" value="1"/>
</dbReference>
<dbReference type="Gene3D" id="2.40.160.10">
    <property type="entry name" value="Porin"/>
    <property type="match status" value="1"/>
</dbReference>
<sequence>MKKQYLLLKIFICFSWITFFQNKAGAQQTVVDSSLLDRIAALEKKVAEKRSGEDHFMVAGLTSIGFSSYKTTNTLNGISAVSKGNSFPDANHYEFSPMFLWRHGKNFLLEFEPSFNNNGLSVNWADVSWFAAPGLILRAGYFVLPFGSYAKRLAAGWINKLATDPMGIAGMTPTDYGIEAEGGFPLGDMKMNYDIALTNGSQLHPDGTLTSGNITDNNNGKTVTARVGLLPFSNASLEVGVSGMFGKVGTPGSVTQDAKGNAYAFDLNYVKNFNPVLLNIKAQYNIQNVSNVNYINPVDTTKTYTFNNHAVSSFAQCSIRPVNVNSFIKNLEAAGRYTMYNTPGNSTFGSDQHAVTVGLSYWLNWRTVFKVTYESYTGNSTASKDLGAFTGKTSTNTLFVQFSIQL</sequence>
<dbReference type="Proteomes" id="UP000198711">
    <property type="component" value="Unassembled WGS sequence"/>
</dbReference>
<protein>
    <recommendedName>
        <fullName evidence="3">Phosphate-selective porin O and P</fullName>
    </recommendedName>
</protein>
<dbReference type="InterPro" id="IPR023614">
    <property type="entry name" value="Porin_dom_sf"/>
</dbReference>
<dbReference type="AlphaFoldDB" id="A0A8X8IH59"/>
<proteinExistence type="predicted"/>
<dbReference type="RefSeq" id="WP_092723708.1">
    <property type="nucleotide sequence ID" value="NZ_FNNO01000007.1"/>
</dbReference>
<evidence type="ECO:0008006" key="3">
    <source>
        <dbReference type="Google" id="ProtNLM"/>
    </source>
</evidence>
<organism evidence="1 2">
    <name type="scientific">Hydrobacter penzbergensis</name>
    <dbReference type="NCBI Taxonomy" id="1235997"/>
    <lineage>
        <taxon>Bacteria</taxon>
        <taxon>Pseudomonadati</taxon>
        <taxon>Bacteroidota</taxon>
        <taxon>Chitinophagia</taxon>
        <taxon>Chitinophagales</taxon>
        <taxon>Chitinophagaceae</taxon>
        <taxon>Hydrobacter</taxon>
    </lineage>
</organism>
<reference evidence="1 2" key="1">
    <citation type="submission" date="2016-10" db="EMBL/GenBank/DDBJ databases">
        <authorList>
            <person name="Varghese N."/>
            <person name="Submissions S."/>
        </authorList>
    </citation>
    <scope>NUCLEOTIDE SEQUENCE [LARGE SCALE GENOMIC DNA]</scope>
    <source>
        <strain evidence="1 2">DSM 25353</strain>
    </source>
</reference>
<evidence type="ECO:0000313" key="1">
    <source>
        <dbReference type="EMBL" id="SDW92289.1"/>
    </source>
</evidence>
<name>A0A8X8IH59_9BACT</name>
<accession>A0A8X8IH59</accession>
<dbReference type="EMBL" id="FNNO01000007">
    <property type="protein sequence ID" value="SDW92289.1"/>
    <property type="molecule type" value="Genomic_DNA"/>
</dbReference>
<comment type="caution">
    <text evidence="1">The sequence shown here is derived from an EMBL/GenBank/DDBJ whole genome shotgun (WGS) entry which is preliminary data.</text>
</comment>
<evidence type="ECO:0000313" key="2">
    <source>
        <dbReference type="Proteomes" id="UP000198711"/>
    </source>
</evidence>